<dbReference type="GO" id="GO:0016837">
    <property type="term" value="F:carbon-oxygen lyase activity, acting on polysaccharides"/>
    <property type="evidence" value="ECO:0007669"/>
    <property type="project" value="TreeGrafter"/>
</dbReference>
<protein>
    <submittedName>
        <fullName evidence="13">Exopolygalacturonate lyase</fullName>
    </submittedName>
</protein>
<evidence type="ECO:0000259" key="11">
    <source>
        <dbReference type="Pfam" id="PF25849"/>
    </source>
</evidence>
<name>A0A0B9H7H6_9GAMM</name>
<dbReference type="Pfam" id="PF25850">
    <property type="entry name" value="PelX_Ig"/>
    <property type="match status" value="1"/>
</dbReference>
<comment type="similarity">
    <text evidence="8">Belongs to the polysaccharide lyase 9 family.</text>
</comment>
<dbReference type="AlphaFoldDB" id="A0A0B9H7H6"/>
<dbReference type="Pfam" id="PF25849">
    <property type="entry name" value="PelX_N"/>
    <property type="match status" value="1"/>
</dbReference>
<feature type="domain" description="Pectate disaccharide-lyase-like central Ig-like" evidence="12">
    <location>
        <begin position="295"/>
        <end position="373"/>
    </location>
</feature>
<dbReference type="InterPro" id="IPR011050">
    <property type="entry name" value="Pectin_lyase_fold/virulence"/>
</dbReference>
<dbReference type="Pfam" id="PF22842">
    <property type="entry name" value="Pel9A-like_beta_helix"/>
    <property type="match status" value="1"/>
</dbReference>
<dbReference type="GO" id="GO:0046872">
    <property type="term" value="F:metal ion binding"/>
    <property type="evidence" value="ECO:0007669"/>
    <property type="project" value="UniProtKB-KW"/>
</dbReference>
<accession>A0A0B9H7H6</accession>
<keyword evidence="4" id="KW-0479">Metal-binding</keyword>
<feature type="signal peptide" evidence="9">
    <location>
        <begin position="1"/>
        <end position="20"/>
    </location>
</feature>
<keyword evidence="7 13" id="KW-0456">Lyase</keyword>
<evidence type="ECO:0000259" key="10">
    <source>
        <dbReference type="Pfam" id="PF22842"/>
    </source>
</evidence>
<evidence type="ECO:0000256" key="8">
    <source>
        <dbReference type="ARBA" id="ARBA00038263"/>
    </source>
</evidence>
<feature type="domain" description="Pel9A-like right handed beta-helix region" evidence="10">
    <location>
        <begin position="475"/>
        <end position="657"/>
    </location>
</feature>
<evidence type="ECO:0000256" key="9">
    <source>
        <dbReference type="SAM" id="SignalP"/>
    </source>
</evidence>
<comment type="subcellular location">
    <subcellularLocation>
        <location evidence="2">Secreted</location>
    </subcellularLocation>
</comment>
<dbReference type="SUPFAM" id="SSF51126">
    <property type="entry name" value="Pectin lyase-like"/>
    <property type="match status" value="1"/>
</dbReference>
<keyword evidence="5 9" id="KW-0732">Signal</keyword>
<keyword evidence="3" id="KW-0964">Secreted</keyword>
<gene>
    <name evidence="13" type="ORF">RJ45_04255</name>
</gene>
<evidence type="ECO:0000256" key="5">
    <source>
        <dbReference type="ARBA" id="ARBA00022729"/>
    </source>
</evidence>
<evidence type="ECO:0000313" key="13">
    <source>
        <dbReference type="EMBL" id="KHT64857.1"/>
    </source>
</evidence>
<dbReference type="PANTHER" id="PTHR40088:SF1">
    <property type="entry name" value="PECTATE LYASE PEL9"/>
    <property type="match status" value="1"/>
</dbReference>
<comment type="caution">
    <text evidence="13">The sequence shown here is derived from an EMBL/GenBank/DDBJ whole genome shotgun (WGS) entry which is preliminary data.</text>
</comment>
<dbReference type="RefSeq" id="WP_039458554.1">
    <property type="nucleotide sequence ID" value="NZ_JWLZ01000041.1"/>
</dbReference>
<comment type="cofactor">
    <cofactor evidence="1">
        <name>Ca(2+)</name>
        <dbReference type="ChEBI" id="CHEBI:29108"/>
    </cofactor>
</comment>
<dbReference type="PANTHER" id="PTHR40088">
    <property type="entry name" value="PECTATE LYASE (EUROFUNG)"/>
    <property type="match status" value="1"/>
</dbReference>
<proteinExistence type="inferred from homology"/>
<evidence type="ECO:0000259" key="12">
    <source>
        <dbReference type="Pfam" id="PF25850"/>
    </source>
</evidence>
<reference evidence="13 14" key="1">
    <citation type="submission" date="2014-12" db="EMBL/GenBank/DDBJ databases">
        <title>Genome sequencing of Photobacterium gaetbulicola AD005a.</title>
        <authorList>
            <person name="Adrian T.G.S."/>
            <person name="Chan K.G."/>
        </authorList>
    </citation>
    <scope>NUCLEOTIDE SEQUENCE [LARGE SCALE GENOMIC DNA]</scope>
    <source>
        <strain evidence="13 14">AD005a</strain>
    </source>
</reference>
<evidence type="ECO:0000256" key="1">
    <source>
        <dbReference type="ARBA" id="ARBA00001913"/>
    </source>
</evidence>
<keyword evidence="6" id="KW-0106">Calcium</keyword>
<evidence type="ECO:0000256" key="2">
    <source>
        <dbReference type="ARBA" id="ARBA00004613"/>
    </source>
</evidence>
<feature type="domain" description="Pectate disaccharide-lyase-like N-terminal" evidence="11">
    <location>
        <begin position="31"/>
        <end position="276"/>
    </location>
</feature>
<dbReference type="InterPro" id="IPR058953">
    <property type="entry name" value="PelX-like_N"/>
</dbReference>
<evidence type="ECO:0000256" key="4">
    <source>
        <dbReference type="ARBA" id="ARBA00022723"/>
    </source>
</evidence>
<dbReference type="EMBL" id="JWLZ01000041">
    <property type="protein sequence ID" value="KHT64857.1"/>
    <property type="molecule type" value="Genomic_DNA"/>
</dbReference>
<dbReference type="InterPro" id="IPR012334">
    <property type="entry name" value="Pectin_lyas_fold"/>
</dbReference>
<evidence type="ECO:0000256" key="6">
    <source>
        <dbReference type="ARBA" id="ARBA00022837"/>
    </source>
</evidence>
<dbReference type="Gene3D" id="2.160.20.10">
    <property type="entry name" value="Single-stranded right-handed beta-helix, Pectin lyase-like"/>
    <property type="match status" value="1"/>
</dbReference>
<evidence type="ECO:0000256" key="7">
    <source>
        <dbReference type="ARBA" id="ARBA00023239"/>
    </source>
</evidence>
<evidence type="ECO:0000313" key="14">
    <source>
        <dbReference type="Proteomes" id="UP000031278"/>
    </source>
</evidence>
<dbReference type="Proteomes" id="UP000031278">
    <property type="component" value="Unassembled WGS sequence"/>
</dbReference>
<dbReference type="InterPro" id="IPR058863">
    <property type="entry name" value="PelX-like_Ig"/>
</dbReference>
<dbReference type="InterPro" id="IPR052052">
    <property type="entry name" value="Polysaccharide_Lyase_9"/>
</dbReference>
<feature type="chain" id="PRO_5002128359" evidence="9">
    <location>
        <begin position="21"/>
        <end position="742"/>
    </location>
</feature>
<sequence>MKKTTLSILFGTLFAPSIYAADINVDELTWKAITFGQSTDMNFGSTILPEKVGVNQVTADGKKVLPGQVQPEFTIESRGGKLANSHEGLTFYYTELPTDLNFTLSADVVLEQLGPETGATPNRQEGAGLMVRDILGAERLVPQPEGHEEFPSSSNMVMNLLRSHSRTNDGMTNVNASYREGVYQPWGTAGNRLSRVDYVDGVTYGESESYRMTLTRTDEGFTVSYQNGDEVITQEVKGANANIVEVQNPDSQYVGFFASRNAKMRVSNVNLDVSEADTQDAPLYEAKQVNLIVQEASSPRSLVKAYPVQARANYTGAFELKHNGKVVTKQLVAAGELFHHLIDLDETENAVDVVFTAVEGPEQEPQSLSYNVEFTPAANAMELYVAPNGSSEGDGSADHPYDLATAMAVLPAGGTILLKDGDYQGITVPVTASGTAEQPKTLRAMGEKVRFVSEFHHDANYWHYQNIEVAHAQFIVHGSHNTFEKMVTHSAPDTGFQITSPENIGRALWASHNTVIDSESYNNMDPSQINADGFAAKMRVGDGNTFIRCISHHNIDDGWDLFNKVEDGANGAVTIIDSIAFNNGRTLEVDNKGGTIGNGFKLGGEGIPVPHVVKNSLSFNNNMDGFTDNFNPGALVLSDNVAIDNKRFNYLFRQSPYSGDVEQGSFTNNASFRFHVTGKYDDVINSAHASGNFLIIGNKTLSEEGKEKEKQFVTPLKQASVIDLQQAIPGKQEALKLKELLQ</sequence>
<evidence type="ECO:0000256" key="3">
    <source>
        <dbReference type="ARBA" id="ARBA00022525"/>
    </source>
</evidence>
<dbReference type="GO" id="GO:0005576">
    <property type="term" value="C:extracellular region"/>
    <property type="evidence" value="ECO:0007669"/>
    <property type="project" value="UniProtKB-SubCell"/>
</dbReference>
<dbReference type="InterPro" id="IPR053868">
    <property type="entry name" value="Pel9A-like_beta_helix"/>
</dbReference>
<organism evidence="13 14">
    <name type="scientific">Photobacterium gaetbulicola</name>
    <dbReference type="NCBI Taxonomy" id="1295392"/>
    <lineage>
        <taxon>Bacteria</taxon>
        <taxon>Pseudomonadati</taxon>
        <taxon>Pseudomonadota</taxon>
        <taxon>Gammaproteobacteria</taxon>
        <taxon>Vibrionales</taxon>
        <taxon>Vibrionaceae</taxon>
        <taxon>Photobacterium</taxon>
    </lineage>
</organism>